<accession>A0A6A6BWN1</accession>
<dbReference type="GeneID" id="54568101"/>
<evidence type="ECO:0000259" key="9">
    <source>
        <dbReference type="Pfam" id="PF12621"/>
    </source>
</evidence>
<dbReference type="InterPro" id="IPR032880">
    <property type="entry name" value="CSC1/OSCA1-like_N"/>
</dbReference>
<evidence type="ECO:0008006" key="14">
    <source>
        <dbReference type="Google" id="ProtNLM"/>
    </source>
</evidence>
<feature type="domain" description="CSC1/OSCA1-like cytosolic" evidence="11">
    <location>
        <begin position="196"/>
        <end position="435"/>
    </location>
</feature>
<dbReference type="Proteomes" id="UP000799537">
    <property type="component" value="Unassembled WGS sequence"/>
</dbReference>
<keyword evidence="4 7" id="KW-0812">Transmembrane</keyword>
<protein>
    <recommendedName>
        <fullName evidence="14">CSC1/OSCA1-like 7TM region domain-containing protein</fullName>
    </recommendedName>
</protein>
<feature type="transmembrane region" description="Helical" evidence="7">
    <location>
        <begin position="492"/>
        <end position="518"/>
    </location>
</feature>
<feature type="transmembrane region" description="Helical" evidence="7">
    <location>
        <begin position="34"/>
        <end position="57"/>
    </location>
</feature>
<dbReference type="GO" id="GO:0005227">
    <property type="term" value="F:calcium-activated cation channel activity"/>
    <property type="evidence" value="ECO:0007669"/>
    <property type="project" value="InterPro"/>
</dbReference>
<dbReference type="Pfam" id="PF13967">
    <property type="entry name" value="RSN1_TM"/>
    <property type="match status" value="1"/>
</dbReference>
<evidence type="ECO:0000256" key="4">
    <source>
        <dbReference type="ARBA" id="ARBA00022692"/>
    </source>
</evidence>
<dbReference type="EMBL" id="ML993665">
    <property type="protein sequence ID" value="KAF2158448.1"/>
    <property type="molecule type" value="Genomic_DNA"/>
</dbReference>
<evidence type="ECO:0000259" key="11">
    <source>
        <dbReference type="Pfam" id="PF14703"/>
    </source>
</evidence>
<dbReference type="InterPro" id="IPR027815">
    <property type="entry name" value="CSC1/OSCA1-like_cyt"/>
</dbReference>
<evidence type="ECO:0000313" key="13">
    <source>
        <dbReference type="Proteomes" id="UP000799537"/>
    </source>
</evidence>
<dbReference type="OrthoDB" id="1076608at2759"/>
<keyword evidence="13" id="KW-1185">Reference proteome</keyword>
<evidence type="ECO:0000256" key="5">
    <source>
        <dbReference type="ARBA" id="ARBA00022989"/>
    </source>
</evidence>
<dbReference type="InterPro" id="IPR003864">
    <property type="entry name" value="CSC1/OSCA1-like_7TM"/>
</dbReference>
<organism evidence="12 13">
    <name type="scientific">Zasmidium cellare ATCC 36951</name>
    <dbReference type="NCBI Taxonomy" id="1080233"/>
    <lineage>
        <taxon>Eukaryota</taxon>
        <taxon>Fungi</taxon>
        <taxon>Dikarya</taxon>
        <taxon>Ascomycota</taxon>
        <taxon>Pezizomycotina</taxon>
        <taxon>Dothideomycetes</taxon>
        <taxon>Dothideomycetidae</taxon>
        <taxon>Mycosphaerellales</taxon>
        <taxon>Mycosphaerellaceae</taxon>
        <taxon>Zasmidium</taxon>
    </lineage>
</organism>
<name>A0A6A6BWN1_ZASCE</name>
<comment type="similarity">
    <text evidence="2">Belongs to the CSC1 (TC 1.A.17) family.</text>
</comment>
<dbReference type="PANTHER" id="PTHR13018:SF20">
    <property type="entry name" value="SPORULATION-SPECIFIC PROTEIN 75"/>
    <property type="match status" value="1"/>
</dbReference>
<comment type="subcellular location">
    <subcellularLocation>
        <location evidence="1">Membrane</location>
        <topology evidence="1">Multi-pass membrane protein</topology>
    </subcellularLocation>
</comment>
<dbReference type="InterPro" id="IPR022257">
    <property type="entry name" value="PHM7_ext"/>
</dbReference>
<feature type="domain" description="10TM putative phosphate transporter extracellular tail" evidence="9">
    <location>
        <begin position="782"/>
        <end position="849"/>
    </location>
</feature>
<feature type="transmembrane region" description="Helical" evidence="7">
    <location>
        <begin position="154"/>
        <end position="176"/>
    </location>
</feature>
<gene>
    <name evidence="12" type="ORF">M409DRAFT_61651</name>
</gene>
<dbReference type="GO" id="GO:0005886">
    <property type="term" value="C:plasma membrane"/>
    <property type="evidence" value="ECO:0007669"/>
    <property type="project" value="TreeGrafter"/>
</dbReference>
<evidence type="ECO:0000259" key="10">
    <source>
        <dbReference type="Pfam" id="PF13967"/>
    </source>
</evidence>
<feature type="transmembrane region" description="Helical" evidence="7">
    <location>
        <begin position="703"/>
        <end position="721"/>
    </location>
</feature>
<evidence type="ECO:0000256" key="6">
    <source>
        <dbReference type="ARBA" id="ARBA00023136"/>
    </source>
</evidence>
<evidence type="ECO:0000256" key="1">
    <source>
        <dbReference type="ARBA" id="ARBA00004141"/>
    </source>
</evidence>
<keyword evidence="6 7" id="KW-0472">Membrane</keyword>
<evidence type="ECO:0000256" key="7">
    <source>
        <dbReference type="SAM" id="Phobius"/>
    </source>
</evidence>
<feature type="transmembrane region" description="Helical" evidence="7">
    <location>
        <begin position="447"/>
        <end position="472"/>
    </location>
</feature>
<sequence>MTKLPAPSTPCQWSLVGLLDCTSGLAVKAQARSVGALVAVLAAATSSFLVQVILFALMRSGLPRIYEPLAYQTPTTDAFTVLRDVFALTDRNICTKRGRDAYFFLRYLELLLKIFIPAAVLGLAILLPVNLLGGNGDTGLASLTTSNVHVRHSTWLWTHVAVAAAFTSWTCFLVHYEMQHYIHVRHTWNKTAGVASRTVFVQDIPPDYLDSDKLWRLFATLPGGVKKVWINRDFATLRKKVKSRDCTVDDLEAAETRLIQMCSRLNHERDASLTLSIKGLWSSLVQNPALNPNRLESLGSLRGRPSSSAKDRHACDSNCSIDDDDHPAWKAYISTSHRETTRLRSLKSDWTSGLSLFGAAVDKICQLRCKLARLNENIALDQTRPEAFPLANSAFVQFHSELAASLCCQAIAHDKPRCMMPRGVGIEPDTIIWDHLGLTWWQRAVRVIFVFCLLSTLIALYSVPIALTSFLAKISLLAEVAPWLSWVRRTPAPVVSIVQGILPPTFLNIMLATVPMLIRRLVQSEGPPDTAVAERHVQHWFFLFLLVQVFFVVTLSGSLAETAVGLAGDAAQTLQHILSSIPKASTFFLSYMAVEGLSTSASTLLQVDSLARWFIYAPLLDHTARQKRSRQTTLKTLELGTVLPLLSNFVVIASVYSILAPLMLAFAVVVFITFMLAYRYNILYVYRVTDTGAHFLPTAIQHIFPGLYIMQLCLTGHFFAVSDGGRLICIPQALVVLISFFGTILFHCTLRCGTWPLLEFKAMTLRQASIDSVQADQSGTLNSTMPNALDNDFEDWVLRVPTPTIWLPRDALGVSDNEVQRTKQLFNIDVDNQHAALDETGRVIIWSHPFNYP</sequence>
<feature type="transmembrane region" description="Helical" evidence="7">
    <location>
        <begin position="110"/>
        <end position="134"/>
    </location>
</feature>
<evidence type="ECO:0000256" key="3">
    <source>
        <dbReference type="ARBA" id="ARBA00022448"/>
    </source>
</evidence>
<feature type="transmembrane region" description="Helical" evidence="7">
    <location>
        <begin position="733"/>
        <end position="758"/>
    </location>
</feature>
<proteinExistence type="inferred from homology"/>
<dbReference type="InterPro" id="IPR045122">
    <property type="entry name" value="Csc1-like"/>
</dbReference>
<reference evidence="12" key="1">
    <citation type="journal article" date="2020" name="Stud. Mycol.">
        <title>101 Dothideomycetes genomes: a test case for predicting lifestyles and emergence of pathogens.</title>
        <authorList>
            <person name="Haridas S."/>
            <person name="Albert R."/>
            <person name="Binder M."/>
            <person name="Bloem J."/>
            <person name="Labutti K."/>
            <person name="Salamov A."/>
            <person name="Andreopoulos B."/>
            <person name="Baker S."/>
            <person name="Barry K."/>
            <person name="Bills G."/>
            <person name="Bluhm B."/>
            <person name="Cannon C."/>
            <person name="Castanera R."/>
            <person name="Culley D."/>
            <person name="Daum C."/>
            <person name="Ezra D."/>
            <person name="Gonzalez J."/>
            <person name="Henrissat B."/>
            <person name="Kuo A."/>
            <person name="Liang C."/>
            <person name="Lipzen A."/>
            <person name="Lutzoni F."/>
            <person name="Magnuson J."/>
            <person name="Mondo S."/>
            <person name="Nolan M."/>
            <person name="Ohm R."/>
            <person name="Pangilinan J."/>
            <person name="Park H.-J."/>
            <person name="Ramirez L."/>
            <person name="Alfaro M."/>
            <person name="Sun H."/>
            <person name="Tritt A."/>
            <person name="Yoshinaga Y."/>
            <person name="Zwiers L.-H."/>
            <person name="Turgeon B."/>
            <person name="Goodwin S."/>
            <person name="Spatafora J."/>
            <person name="Crous P."/>
            <person name="Grigoriev I."/>
        </authorList>
    </citation>
    <scope>NUCLEOTIDE SEQUENCE</scope>
    <source>
        <strain evidence="12">ATCC 36951</strain>
    </source>
</reference>
<feature type="domain" description="CSC1/OSCA1-like N-terminal transmembrane" evidence="10">
    <location>
        <begin position="37"/>
        <end position="177"/>
    </location>
</feature>
<keyword evidence="3" id="KW-0813">Transport</keyword>
<dbReference type="Pfam" id="PF02714">
    <property type="entry name" value="RSN1_7TM"/>
    <property type="match status" value="1"/>
</dbReference>
<dbReference type="AlphaFoldDB" id="A0A6A6BWN1"/>
<evidence type="ECO:0000256" key="2">
    <source>
        <dbReference type="ARBA" id="ARBA00007779"/>
    </source>
</evidence>
<dbReference type="PANTHER" id="PTHR13018">
    <property type="entry name" value="PROBABLE MEMBRANE PROTEIN DUF221-RELATED"/>
    <property type="match status" value="1"/>
</dbReference>
<feature type="domain" description="CSC1/OSCA1-like 7TM region" evidence="8">
    <location>
        <begin position="446"/>
        <end position="718"/>
    </location>
</feature>
<evidence type="ECO:0000259" key="8">
    <source>
        <dbReference type="Pfam" id="PF02714"/>
    </source>
</evidence>
<dbReference type="Pfam" id="PF12621">
    <property type="entry name" value="PHM7_ext"/>
    <property type="match status" value="1"/>
</dbReference>
<dbReference type="Pfam" id="PF14703">
    <property type="entry name" value="PHM7_cyt"/>
    <property type="match status" value="1"/>
</dbReference>
<feature type="transmembrane region" description="Helical" evidence="7">
    <location>
        <begin position="539"/>
        <end position="560"/>
    </location>
</feature>
<keyword evidence="5 7" id="KW-1133">Transmembrane helix</keyword>
<dbReference type="RefSeq" id="XP_033659337.1">
    <property type="nucleotide sequence ID" value="XM_033814829.1"/>
</dbReference>
<evidence type="ECO:0000313" key="12">
    <source>
        <dbReference type="EMBL" id="KAF2158448.1"/>
    </source>
</evidence>